<protein>
    <submittedName>
        <fullName evidence="8">GMC family oxidoreductase</fullName>
    </submittedName>
</protein>
<dbReference type="Pfam" id="PF01266">
    <property type="entry name" value="DAO"/>
    <property type="match status" value="1"/>
</dbReference>
<gene>
    <name evidence="8" type="ORF">GCM10009096_20260</name>
</gene>
<evidence type="ECO:0000313" key="8">
    <source>
        <dbReference type="EMBL" id="GAA0478289.1"/>
    </source>
</evidence>
<evidence type="ECO:0000256" key="2">
    <source>
        <dbReference type="ARBA" id="ARBA00010790"/>
    </source>
</evidence>
<evidence type="ECO:0000256" key="4">
    <source>
        <dbReference type="ARBA" id="ARBA00022827"/>
    </source>
</evidence>
<dbReference type="SUPFAM" id="SSF51905">
    <property type="entry name" value="FAD/NAD(P)-binding domain"/>
    <property type="match status" value="1"/>
</dbReference>
<feature type="domain" description="Glucose-methanol-choline oxidoreductase C-terminal" evidence="7">
    <location>
        <begin position="386"/>
        <end position="518"/>
    </location>
</feature>
<evidence type="ECO:0000259" key="6">
    <source>
        <dbReference type="Pfam" id="PF01266"/>
    </source>
</evidence>
<sequence>MILDLATGEVSGQIAADICIIGGGVAGQILAEALSSPARDVVIVESGGRDFDPAVQSLAHGQNIGMPYYDLDDSRLRLFGGTAAIWGGRCAELDAIDFEKRDYLPHSGWPVTKTDLTSYYKQVFDRLGLKQPSAEDLWTTIKKSAPPFDADKLDSDLWVFDEQGERFTDPSRKSFDHTRILLNATVTDIDVNAQNAVQHVKAESVTGHCTKITAKAFVLAAGAIETVRLLMAAVGNRPNGLGNEHDLLGRYFMEHPHARGGEFLPNKLAQTLLALPRAIRRDGNRYAAYLRPADKLQRDKGILNSSISIAPRLREGERMELFRAVTGKLKHDLPSSRFWRASYHGLKKLAVKGLEWTDPWSSILNMKLNRNRLGVFAIVRAEQAPNPDSRIILGCATDRLGMRQVELDWQLSEIDKRSVKVLMETVGEEYRRLGWGDVVLSDWLSETSARWKTDPLISSHPIGGYHHMGGTRMSSAPDTGVVDKNCKLHDSPNLFVASSSVFPTGGWANPTVTIMALALRLADHLESIFLERPVQRSASRESQGRVGTGKPV</sequence>
<dbReference type="Pfam" id="PF05199">
    <property type="entry name" value="GMC_oxred_C"/>
    <property type="match status" value="1"/>
</dbReference>
<dbReference type="RefSeq" id="WP_229954652.1">
    <property type="nucleotide sequence ID" value="NZ_BAAAEM010000002.1"/>
</dbReference>
<keyword evidence="9" id="KW-1185">Reference proteome</keyword>
<evidence type="ECO:0000256" key="3">
    <source>
        <dbReference type="ARBA" id="ARBA00022630"/>
    </source>
</evidence>
<dbReference type="PANTHER" id="PTHR42784">
    <property type="entry name" value="PYRANOSE 2-OXIDASE"/>
    <property type="match status" value="1"/>
</dbReference>
<name>A0ABN1AJQ7_9SPHN</name>
<dbReference type="InterPro" id="IPR006076">
    <property type="entry name" value="FAD-dep_OxRdtase"/>
</dbReference>
<feature type="domain" description="FAD dependent oxidoreductase" evidence="6">
    <location>
        <begin position="17"/>
        <end position="224"/>
    </location>
</feature>
<evidence type="ECO:0000313" key="9">
    <source>
        <dbReference type="Proteomes" id="UP001500713"/>
    </source>
</evidence>
<evidence type="ECO:0000256" key="5">
    <source>
        <dbReference type="ARBA" id="ARBA00023002"/>
    </source>
</evidence>
<dbReference type="InterPro" id="IPR007867">
    <property type="entry name" value="GMC_OxRtase_C"/>
</dbReference>
<dbReference type="PANTHER" id="PTHR42784:SF1">
    <property type="entry name" value="PYRANOSE 2-OXIDASE"/>
    <property type="match status" value="1"/>
</dbReference>
<reference evidence="8 9" key="1">
    <citation type="journal article" date="2019" name="Int. J. Syst. Evol. Microbiol.">
        <title>The Global Catalogue of Microorganisms (GCM) 10K type strain sequencing project: providing services to taxonomists for standard genome sequencing and annotation.</title>
        <authorList>
            <consortium name="The Broad Institute Genomics Platform"/>
            <consortium name="The Broad Institute Genome Sequencing Center for Infectious Disease"/>
            <person name="Wu L."/>
            <person name="Ma J."/>
        </authorList>
    </citation>
    <scope>NUCLEOTIDE SEQUENCE [LARGE SCALE GENOMIC DNA]</scope>
    <source>
        <strain evidence="8 9">JCM 14162</strain>
    </source>
</reference>
<comment type="caution">
    <text evidence="8">The sequence shown here is derived from an EMBL/GenBank/DDBJ whole genome shotgun (WGS) entry which is preliminary data.</text>
</comment>
<dbReference type="InterPro" id="IPR036188">
    <property type="entry name" value="FAD/NAD-bd_sf"/>
</dbReference>
<keyword evidence="3" id="KW-0285">Flavoprotein</keyword>
<dbReference type="Proteomes" id="UP001500713">
    <property type="component" value="Unassembled WGS sequence"/>
</dbReference>
<proteinExistence type="inferred from homology"/>
<keyword evidence="5" id="KW-0560">Oxidoreductase</keyword>
<dbReference type="Gene3D" id="3.50.50.60">
    <property type="entry name" value="FAD/NAD(P)-binding domain"/>
    <property type="match status" value="2"/>
</dbReference>
<accession>A0ABN1AJQ7</accession>
<comment type="cofactor">
    <cofactor evidence="1">
        <name>FAD</name>
        <dbReference type="ChEBI" id="CHEBI:57692"/>
    </cofactor>
</comment>
<evidence type="ECO:0000259" key="7">
    <source>
        <dbReference type="Pfam" id="PF05199"/>
    </source>
</evidence>
<organism evidence="8 9">
    <name type="scientific">Parasphingorhabdus litoris</name>
    <dbReference type="NCBI Taxonomy" id="394733"/>
    <lineage>
        <taxon>Bacteria</taxon>
        <taxon>Pseudomonadati</taxon>
        <taxon>Pseudomonadota</taxon>
        <taxon>Alphaproteobacteria</taxon>
        <taxon>Sphingomonadales</taxon>
        <taxon>Sphingomonadaceae</taxon>
        <taxon>Parasphingorhabdus</taxon>
    </lineage>
</organism>
<evidence type="ECO:0000256" key="1">
    <source>
        <dbReference type="ARBA" id="ARBA00001974"/>
    </source>
</evidence>
<keyword evidence="4" id="KW-0274">FAD</keyword>
<comment type="similarity">
    <text evidence="2">Belongs to the GMC oxidoreductase family.</text>
</comment>
<dbReference type="InterPro" id="IPR051473">
    <property type="entry name" value="P2Ox-like"/>
</dbReference>
<dbReference type="EMBL" id="BAAAEM010000002">
    <property type="protein sequence ID" value="GAA0478289.1"/>
    <property type="molecule type" value="Genomic_DNA"/>
</dbReference>